<evidence type="ECO:0000256" key="2">
    <source>
        <dbReference type="ARBA" id="ARBA00023242"/>
    </source>
</evidence>
<feature type="region of interest" description="Disordered" evidence="3">
    <location>
        <begin position="154"/>
        <end position="174"/>
    </location>
</feature>
<feature type="compositionally biased region" description="Low complexity" evidence="3">
    <location>
        <begin position="165"/>
        <end position="174"/>
    </location>
</feature>
<evidence type="ECO:0000313" key="6">
    <source>
        <dbReference type="Proteomes" id="UP000078240"/>
    </source>
</evidence>
<evidence type="ECO:0000256" key="1">
    <source>
        <dbReference type="ARBA" id="ARBA00004123"/>
    </source>
</evidence>
<feature type="region of interest" description="Disordered" evidence="3">
    <location>
        <begin position="310"/>
        <end position="334"/>
    </location>
</feature>
<comment type="subcellular location">
    <subcellularLocation>
        <location evidence="1">Nucleus</location>
    </subcellularLocation>
</comment>
<evidence type="ECO:0000259" key="4">
    <source>
        <dbReference type="Pfam" id="PF04825"/>
    </source>
</evidence>
<feature type="region of interest" description="Disordered" evidence="3">
    <location>
        <begin position="427"/>
        <end position="483"/>
    </location>
</feature>
<dbReference type="GO" id="GO:0007064">
    <property type="term" value="P:mitotic sister chromatid cohesion"/>
    <property type="evidence" value="ECO:0007669"/>
    <property type="project" value="TreeGrafter"/>
</dbReference>
<dbReference type="PANTHER" id="PTHR12585:SF70">
    <property type="entry name" value="RAD21_REC8 N TERMINAL DOMAIN PROTEIN (AFU_ORTHOLOGUE AFUA_6G02900)"/>
    <property type="match status" value="1"/>
</dbReference>
<dbReference type="GO" id="GO:0003682">
    <property type="term" value="F:chromatin binding"/>
    <property type="evidence" value="ECO:0007669"/>
    <property type="project" value="TreeGrafter"/>
</dbReference>
<feature type="compositionally biased region" description="Polar residues" evidence="3">
    <location>
        <begin position="154"/>
        <end position="164"/>
    </location>
</feature>
<feature type="region of interest" description="Disordered" evidence="3">
    <location>
        <begin position="522"/>
        <end position="546"/>
    </location>
</feature>
<name>A0A179H603_PURLI</name>
<dbReference type="InterPro" id="IPR039781">
    <property type="entry name" value="Rad21/Rec8-like"/>
</dbReference>
<dbReference type="AlphaFoldDB" id="A0A179H603"/>
<dbReference type="Pfam" id="PF04825">
    <property type="entry name" value="Rad21_Rec8_N"/>
    <property type="match status" value="1"/>
</dbReference>
<protein>
    <submittedName>
        <fullName evidence="5">Rad21/Rec8 like protein</fullName>
    </submittedName>
</protein>
<feature type="region of interest" description="Disordered" evidence="3">
    <location>
        <begin position="552"/>
        <end position="571"/>
    </location>
</feature>
<dbReference type="GO" id="GO:0030892">
    <property type="term" value="C:mitotic cohesin complex"/>
    <property type="evidence" value="ECO:0007669"/>
    <property type="project" value="TreeGrafter"/>
</dbReference>
<dbReference type="PANTHER" id="PTHR12585">
    <property type="entry name" value="SCC1 / RAD21 FAMILY MEMBER"/>
    <property type="match status" value="1"/>
</dbReference>
<dbReference type="GO" id="GO:0005634">
    <property type="term" value="C:nucleus"/>
    <property type="evidence" value="ECO:0007669"/>
    <property type="project" value="UniProtKB-SubCell"/>
</dbReference>
<proteinExistence type="predicted"/>
<dbReference type="Proteomes" id="UP000078240">
    <property type="component" value="Unassembled WGS sequence"/>
</dbReference>
<evidence type="ECO:0000313" key="5">
    <source>
        <dbReference type="EMBL" id="OAQ85020.1"/>
    </source>
</evidence>
<gene>
    <name evidence="5" type="ORF">VFPBJ_03793</name>
</gene>
<feature type="compositionally biased region" description="Polar residues" evidence="3">
    <location>
        <begin position="312"/>
        <end position="325"/>
    </location>
</feature>
<sequence>MFYSHEILCNSQYGVATIWLAATVAKGNAVGKGGLRPLTRKAVQEVNVPKACATIIDPGAPLALRLQSSLLFGVSRVFAQQCTYVLSDAEKIQSDMMTFFRVLQTSELDPQAGKTKRHNIVLEDDPSFDLFNALPNLDFLRGSVDNLFGVPSQGSTNKYSQMTPRRQSQSSLSSLSNPALLPFDLPSSLCAGSFHLPSEFGHQDSPLAGKSREQDNMPEFMPFGDDDLDPIPNVSLDFDGDGNLLGIFDQEPELPPLPEFPGDELQLDQGNAGVVGEPEVQPLPAAGGDPEFGMGEGALPNEGPSVARLATEQPTESYAKTSQTTETEEVSAHNRRIRRKPFSMIDETAHIPRQDIRNWDANYAETMGRETSRKRQKTVNQTQARKNALALIYGNRIANVGLVQGIYGITHPLAEEFAGRTLEAHLHGLDPSDLEPDAVKQRGRRRKSPEAFVEETAEEEGHRNVRPRIEEDAELGRGNMNDDGEAMIFADDTAPEMGLDPAVPLEERHSSSIMPWLRSASVAHGHGSTQKPAPSPSPLHGRGSVLGSIERRSDPAEHPFGPAGMGSADSSIDFRGDISALDFNRGNDTQASHADGLDIASQEFLTYATAQAVEKGAIRDADNDDDGDDERRWVSFEDLASPGSHSKGIAAQAFLHVLSLATKGVVAVQQDGTEEKQPFGTIHIGVPVQRAREESLDELL</sequence>
<dbReference type="InterPro" id="IPR006910">
    <property type="entry name" value="Rad21_Rec8_N"/>
</dbReference>
<dbReference type="EMBL" id="LSBH01000002">
    <property type="protein sequence ID" value="OAQ85020.1"/>
    <property type="molecule type" value="Genomic_DNA"/>
</dbReference>
<reference evidence="5 6" key="1">
    <citation type="submission" date="2016-01" db="EMBL/GenBank/DDBJ databases">
        <title>Biosynthesis of antibiotic leucinostatins and their inhibition on Phytophthora in bio-control Purpureocillium lilacinum.</title>
        <authorList>
            <person name="Wang G."/>
            <person name="Liu Z."/>
            <person name="Lin R."/>
            <person name="Li E."/>
            <person name="Mao Z."/>
            <person name="Ling J."/>
            <person name="Yin W."/>
            <person name="Xie B."/>
        </authorList>
    </citation>
    <scope>NUCLEOTIDE SEQUENCE [LARGE SCALE GENOMIC DNA]</scope>
    <source>
        <strain evidence="5">PLBJ-1</strain>
    </source>
</reference>
<comment type="caution">
    <text evidence="5">The sequence shown here is derived from an EMBL/GenBank/DDBJ whole genome shotgun (WGS) entry which is preliminary data.</text>
</comment>
<dbReference type="CDD" id="cd21789">
    <property type="entry name" value="Rad21_Rec8_M_SpRec8p-like"/>
    <property type="match status" value="1"/>
</dbReference>
<evidence type="ECO:0000256" key="3">
    <source>
        <dbReference type="SAM" id="MobiDB-lite"/>
    </source>
</evidence>
<feature type="domain" description="Rad21/Rec8-like protein N-terminal" evidence="4">
    <location>
        <begin position="1"/>
        <end position="117"/>
    </location>
</feature>
<keyword evidence="2" id="KW-0539">Nucleus</keyword>
<organism evidence="5 6">
    <name type="scientific">Purpureocillium lilacinum</name>
    <name type="common">Paecilomyces lilacinus</name>
    <dbReference type="NCBI Taxonomy" id="33203"/>
    <lineage>
        <taxon>Eukaryota</taxon>
        <taxon>Fungi</taxon>
        <taxon>Dikarya</taxon>
        <taxon>Ascomycota</taxon>
        <taxon>Pezizomycotina</taxon>
        <taxon>Sordariomycetes</taxon>
        <taxon>Hypocreomycetidae</taxon>
        <taxon>Hypocreales</taxon>
        <taxon>Ophiocordycipitaceae</taxon>
        <taxon>Purpureocillium</taxon>
    </lineage>
</organism>
<accession>A0A179H603</accession>
<feature type="compositionally biased region" description="Basic and acidic residues" evidence="3">
    <location>
        <begin position="459"/>
        <end position="470"/>
    </location>
</feature>